<evidence type="ECO:0000313" key="2">
    <source>
        <dbReference type="Proteomes" id="UP001500320"/>
    </source>
</evidence>
<dbReference type="Proteomes" id="UP001500320">
    <property type="component" value="Unassembled WGS sequence"/>
</dbReference>
<evidence type="ECO:0000313" key="1">
    <source>
        <dbReference type="EMBL" id="GAA3159968.1"/>
    </source>
</evidence>
<name>A0ABP6NYB7_9ACTN</name>
<gene>
    <name evidence="1" type="ORF">GCM10010466_58510</name>
</gene>
<comment type="caution">
    <text evidence="1">The sequence shown here is derived from an EMBL/GenBank/DDBJ whole genome shotgun (WGS) entry which is preliminary data.</text>
</comment>
<dbReference type="RefSeq" id="WP_344865132.1">
    <property type="nucleotide sequence ID" value="NZ_BAAAUT010000064.1"/>
</dbReference>
<protein>
    <submittedName>
        <fullName evidence="1">Uncharacterized protein</fullName>
    </submittedName>
</protein>
<dbReference type="EMBL" id="BAAAUT010000064">
    <property type="protein sequence ID" value="GAA3159968.1"/>
    <property type="molecule type" value="Genomic_DNA"/>
</dbReference>
<sequence>MTELVEDDLVARLRDDVKRAATVDMWLPRGSLRNLPALLPELTAVRNGDSGAESVTVWVEPDPDGHLPVEALQARWEGVNIRACLPVLESCAVLGDVVWSSSEPLLGTEPGVVLRTEYRAFADAARRAQRRRPGAGVPGSGQLGEDCGHCRRMLVRYEQDRRGRTDLRHECASCGA</sequence>
<organism evidence="1 2">
    <name type="scientific">Planomonospora alba</name>
    <dbReference type="NCBI Taxonomy" id="161354"/>
    <lineage>
        <taxon>Bacteria</taxon>
        <taxon>Bacillati</taxon>
        <taxon>Actinomycetota</taxon>
        <taxon>Actinomycetes</taxon>
        <taxon>Streptosporangiales</taxon>
        <taxon>Streptosporangiaceae</taxon>
        <taxon>Planomonospora</taxon>
    </lineage>
</organism>
<accession>A0ABP6NYB7</accession>
<proteinExistence type="predicted"/>
<reference evidence="2" key="1">
    <citation type="journal article" date="2019" name="Int. J. Syst. Evol. Microbiol.">
        <title>The Global Catalogue of Microorganisms (GCM) 10K type strain sequencing project: providing services to taxonomists for standard genome sequencing and annotation.</title>
        <authorList>
            <consortium name="The Broad Institute Genomics Platform"/>
            <consortium name="The Broad Institute Genome Sequencing Center for Infectious Disease"/>
            <person name="Wu L."/>
            <person name="Ma J."/>
        </authorList>
    </citation>
    <scope>NUCLEOTIDE SEQUENCE [LARGE SCALE GENOMIC DNA]</scope>
    <source>
        <strain evidence="2">JCM 9373</strain>
    </source>
</reference>
<keyword evidence="2" id="KW-1185">Reference proteome</keyword>